<keyword evidence="6" id="KW-1185">Reference proteome</keyword>
<organism evidence="5 6">
    <name type="scientific">Candidatus Afipia apatlaquensis</name>
    <dbReference type="NCBI Taxonomy" id="2712852"/>
    <lineage>
        <taxon>Bacteria</taxon>
        <taxon>Pseudomonadati</taxon>
        <taxon>Pseudomonadota</taxon>
        <taxon>Alphaproteobacteria</taxon>
        <taxon>Hyphomicrobiales</taxon>
        <taxon>Nitrobacteraceae</taxon>
        <taxon>Afipia</taxon>
    </lineage>
</organism>
<name>A0A7C9VEA9_9BRAD</name>
<sequence length="346" mass="38135">MKDKPKSVTIRWLAEQAGVSVATISRTLRNPDTVAPQTRERVLKLVNRHQFVPDGRAATFSSQRTGVVGLIVPTISNSIYAEFTEAIQSRLQAADLSLLIANANYSADIEREIIRKLIESRVEGVILTGYKREPALYELLRHYRIPFVVTWSLSPKASIPAISFDNRAASAEATEMLIKLGHRRIGLICGMTTINDRAAQRREAYRSVLARYKIPYDPELVSEQPFEIEVAAEAATRLLSLANPPTALFCANDIQALGALFACQRLNIRVPKDVSIIGFDDLPITRVVNPPLSSVHVPAKRMGHAAAEALIDAARKNIPVKSQIIATELIMRGSTMPAPAAQSRLR</sequence>
<feature type="domain" description="HTH lacI-type" evidence="4">
    <location>
        <begin position="8"/>
        <end position="62"/>
    </location>
</feature>
<reference evidence="5" key="1">
    <citation type="submission" date="2020-02" db="EMBL/GenBank/DDBJ databases">
        <title>Draft genome sequence of Candidatus Afipia apatlaquensis IBT-C3, a potential strain for decolorization of textile dyes.</title>
        <authorList>
            <person name="Sanchez-Reyes A."/>
            <person name="Breton-Deval L."/>
            <person name="Mangelson H."/>
            <person name="Sanchez-Flores A."/>
        </authorList>
    </citation>
    <scope>NUCLEOTIDE SEQUENCE [LARGE SCALE GENOMIC DNA]</scope>
    <source>
        <strain evidence="5">IBT-C3</strain>
    </source>
</reference>
<proteinExistence type="predicted"/>
<keyword evidence="2" id="KW-0238">DNA-binding</keyword>
<evidence type="ECO:0000259" key="4">
    <source>
        <dbReference type="PROSITE" id="PS50932"/>
    </source>
</evidence>
<dbReference type="PANTHER" id="PTHR30146">
    <property type="entry name" value="LACI-RELATED TRANSCRIPTIONAL REPRESSOR"/>
    <property type="match status" value="1"/>
</dbReference>
<dbReference type="SMART" id="SM00354">
    <property type="entry name" value="HTH_LACI"/>
    <property type="match status" value="1"/>
</dbReference>
<keyword evidence="1" id="KW-0805">Transcription regulation</keyword>
<gene>
    <name evidence="5" type="ORF">G4V63_07485</name>
</gene>
<dbReference type="InterPro" id="IPR028082">
    <property type="entry name" value="Peripla_BP_I"/>
</dbReference>
<dbReference type="InterPro" id="IPR010982">
    <property type="entry name" value="Lambda_DNA-bd_dom_sf"/>
</dbReference>
<evidence type="ECO:0000313" key="6">
    <source>
        <dbReference type="Proteomes" id="UP000480266"/>
    </source>
</evidence>
<evidence type="ECO:0000313" key="5">
    <source>
        <dbReference type="EMBL" id="NGX95066.1"/>
    </source>
</evidence>
<dbReference type="Gene3D" id="3.40.50.2300">
    <property type="match status" value="2"/>
</dbReference>
<dbReference type="InterPro" id="IPR000843">
    <property type="entry name" value="HTH_LacI"/>
</dbReference>
<dbReference type="Pfam" id="PF00356">
    <property type="entry name" value="LacI"/>
    <property type="match status" value="1"/>
</dbReference>
<dbReference type="SUPFAM" id="SSF47413">
    <property type="entry name" value="lambda repressor-like DNA-binding domains"/>
    <property type="match status" value="1"/>
</dbReference>
<dbReference type="InterPro" id="IPR046335">
    <property type="entry name" value="LacI/GalR-like_sensor"/>
</dbReference>
<keyword evidence="3" id="KW-0804">Transcription</keyword>
<evidence type="ECO:0000256" key="1">
    <source>
        <dbReference type="ARBA" id="ARBA00023015"/>
    </source>
</evidence>
<accession>A0A7C9VEA9</accession>
<dbReference type="GO" id="GO:0000976">
    <property type="term" value="F:transcription cis-regulatory region binding"/>
    <property type="evidence" value="ECO:0007669"/>
    <property type="project" value="TreeGrafter"/>
</dbReference>
<dbReference type="SUPFAM" id="SSF53822">
    <property type="entry name" value="Periplasmic binding protein-like I"/>
    <property type="match status" value="1"/>
</dbReference>
<evidence type="ECO:0000256" key="2">
    <source>
        <dbReference type="ARBA" id="ARBA00023125"/>
    </source>
</evidence>
<dbReference type="GO" id="GO:0003700">
    <property type="term" value="F:DNA-binding transcription factor activity"/>
    <property type="evidence" value="ECO:0007669"/>
    <property type="project" value="TreeGrafter"/>
</dbReference>
<dbReference type="PANTHER" id="PTHR30146:SF33">
    <property type="entry name" value="TRANSCRIPTIONAL REGULATOR"/>
    <property type="match status" value="1"/>
</dbReference>
<dbReference type="CDD" id="cd06273">
    <property type="entry name" value="PBP1_LacI-like"/>
    <property type="match status" value="1"/>
</dbReference>
<protein>
    <submittedName>
        <fullName evidence="5">LacI family transcriptional regulator</fullName>
    </submittedName>
</protein>
<dbReference type="CDD" id="cd01392">
    <property type="entry name" value="HTH_LacI"/>
    <property type="match status" value="1"/>
</dbReference>
<dbReference type="AlphaFoldDB" id="A0A7C9VEA9"/>
<comment type="caution">
    <text evidence="5">The sequence shown here is derived from an EMBL/GenBank/DDBJ whole genome shotgun (WGS) entry which is preliminary data.</text>
</comment>
<dbReference type="Gene3D" id="1.10.260.40">
    <property type="entry name" value="lambda repressor-like DNA-binding domains"/>
    <property type="match status" value="1"/>
</dbReference>
<dbReference type="EMBL" id="JAAMRR010000388">
    <property type="protein sequence ID" value="NGX95066.1"/>
    <property type="molecule type" value="Genomic_DNA"/>
</dbReference>
<dbReference type="Pfam" id="PF13377">
    <property type="entry name" value="Peripla_BP_3"/>
    <property type="match status" value="1"/>
</dbReference>
<evidence type="ECO:0000256" key="3">
    <source>
        <dbReference type="ARBA" id="ARBA00023163"/>
    </source>
</evidence>
<dbReference type="Proteomes" id="UP000480266">
    <property type="component" value="Unassembled WGS sequence"/>
</dbReference>
<dbReference type="PROSITE" id="PS50932">
    <property type="entry name" value="HTH_LACI_2"/>
    <property type="match status" value="1"/>
</dbReference>